<sequence length="1396" mass="144819">MPEMTENQTPGHTPRKKKNKESHNAVERQRKEKINAGINRIGDLLPCSQALKQSKNMILDQAHRYITDLQKQNDAMLLERGDRIQAEEIRRLRRQLEELRKESGHYIELLKAHNINFLDDPTIHWKGKLRCAKVAKVTPTHQLPKGIILYSNGNVICPAGKEASPAADLGKQTTEAVIVQSSGDIRARMRVNGAVQHASAPSSAPPLLPGANFTPTVSTPGITLMEQCVAEAPSTPKLPPSVSYITLQGLCPAPMLPTTLPQLATSTQSITVSASLASPVPSLTALPQVLTTQNAAFRTLSYTTIPSSSTFLRASAAGSTQTTWTTLQLAGNTVQPVCKSLLAPETSTTGPQGIQHLPVGPVVTKPSVQPVHIQMRPQAPITAHIQAQSSIQRTSQLRPAILAQTQPLLVPQPQCTVLPQPPVRPQSAVLAQSTVVSQPPAAVLQQAAVLPHPQTTLITQPQPALVPQAQPPTVLPLLQTMQVLQVNPAGTTTVAGVTTPQNTNNPSVVILQQANPCSAQSVVREDLPSQNPCQHIVIIQASNQHPPAPPQNPSVGIVTAAAPVVPSQSVVTSGTTSTTGQQIVGGKQLVHILPRPVPQIQPSPAHQASPAPLTPHTITVNGQVFALQPMQTSDKPGSQGGQGSLQLIQPSSMEEPTTNVALHTLGALSSLNQSISQGMPQCSSTHNAAQLAPATPSYPIVPPGQPPASVTATQAPRSSPAKQIQIPSRTPPRPGLAVAAGKASLRPPATALVSRARKDPAKRTTLVRKKVQRQGRGGGSLSAKPVNTSGDRQKQVDSVAQGTSSSSAVNIQPHPSPASTSVNPPQGSTYDAPIPPSTPVGGSFSSSQATPTANLRVNDAVHSEAAASTAGPAHTGSLVTSVTPCSSVVSVGTTQTQLTLASSVSLATVTPVSASADKPPDVGIDSPHPLRSIVTQKRQTASIGAVPPSAATNGNSKQSRSMVTRVCSSVTNSSCVTTTAVCGHSVCTVSAVAVRPVVSVQTTQLTSSQPQKQPASSQKTLPSSQPKPVASPLPAPTPTSGLSAPVSSPPSVSVPMTMPSEYRKRVTYNRPSTQLVATSSPTTPHLTELKVAAFPSTVKDVKQGHPGTAVEIVRTDAAASRKDSAVLPNVYMLDHEPLDQALPLSRQSDSPMSGAAGSGRGFSVASMLPTGHSTSASSGHSVGVSSGHSIGVSSGHSVSVSPGNSIGTSSGHSVGVSSGHSVCASSGTFGTFTFTTEQADILAMLEQESPGRRVAGCTLDNPDSTHIPTWEPNLNPDKPLHASNSKERGAGQQTKLIKQMETPVARPTSQGSARGEVACTGPSVARHPQNIYSQNQSQAQSGTVGTLSVNNLIHPSSRQQQVYPGSPILSGQQGPTASPASQPPPLASLPAPVHSS</sequence>
<dbReference type="CDD" id="cd18910">
    <property type="entry name" value="bHLHzip_USF3"/>
    <property type="match status" value="1"/>
</dbReference>
<reference evidence="4 5" key="1">
    <citation type="submission" date="2024-06" db="EMBL/GenBank/DDBJ databases">
        <authorList>
            <person name="Pan Q."/>
            <person name="Wen M."/>
            <person name="Jouanno E."/>
            <person name="Zahm M."/>
            <person name="Klopp C."/>
            <person name="Cabau C."/>
            <person name="Louis A."/>
            <person name="Berthelot C."/>
            <person name="Parey E."/>
            <person name="Roest Crollius H."/>
            <person name="Montfort J."/>
            <person name="Robinson-Rechavi M."/>
            <person name="Bouchez O."/>
            <person name="Lampietro C."/>
            <person name="Lopez Roques C."/>
            <person name="Donnadieu C."/>
            <person name="Postlethwait J."/>
            <person name="Bobe J."/>
            <person name="Verreycken H."/>
            <person name="Guiguen Y."/>
        </authorList>
    </citation>
    <scope>NUCLEOTIDE SEQUENCE [LARGE SCALE GENOMIC DNA]</scope>
    <source>
        <strain evidence="4">Up_M1</strain>
        <tissue evidence="4">Testis</tissue>
    </source>
</reference>
<evidence type="ECO:0000256" key="1">
    <source>
        <dbReference type="SAM" id="Coils"/>
    </source>
</evidence>
<feature type="domain" description="BHLH" evidence="3">
    <location>
        <begin position="18"/>
        <end position="69"/>
    </location>
</feature>
<dbReference type="InterPro" id="IPR036638">
    <property type="entry name" value="HLH_DNA-bd_sf"/>
</dbReference>
<evidence type="ECO:0000313" key="5">
    <source>
        <dbReference type="Proteomes" id="UP001557470"/>
    </source>
</evidence>
<dbReference type="SMART" id="SM00353">
    <property type="entry name" value="HLH"/>
    <property type="match status" value="1"/>
</dbReference>
<feature type="compositionally biased region" description="Polar residues" evidence="2">
    <location>
        <begin position="1350"/>
        <end position="1374"/>
    </location>
</feature>
<feature type="compositionally biased region" description="Polar residues" evidence="2">
    <location>
        <begin position="817"/>
        <end position="829"/>
    </location>
</feature>
<feature type="region of interest" description="Disordered" evidence="2">
    <location>
        <begin position="1"/>
        <end position="33"/>
    </location>
</feature>
<feature type="region of interest" description="Disordered" evidence="2">
    <location>
        <begin position="675"/>
        <end position="850"/>
    </location>
</feature>
<feature type="coiled-coil region" evidence="1">
    <location>
        <begin position="82"/>
        <end position="109"/>
    </location>
</feature>
<feature type="compositionally biased region" description="Low complexity" evidence="2">
    <location>
        <begin position="1045"/>
        <end position="1057"/>
    </location>
</feature>
<dbReference type="Pfam" id="PF00010">
    <property type="entry name" value="HLH"/>
    <property type="match status" value="1"/>
</dbReference>
<comment type="caution">
    <text evidence="4">The sequence shown here is derived from an EMBL/GenBank/DDBJ whole genome shotgun (WGS) entry which is preliminary data.</text>
</comment>
<organism evidence="4 5">
    <name type="scientific">Umbra pygmaea</name>
    <name type="common">Eastern mudminnow</name>
    <dbReference type="NCBI Taxonomy" id="75934"/>
    <lineage>
        <taxon>Eukaryota</taxon>
        <taxon>Metazoa</taxon>
        <taxon>Chordata</taxon>
        <taxon>Craniata</taxon>
        <taxon>Vertebrata</taxon>
        <taxon>Euteleostomi</taxon>
        <taxon>Actinopterygii</taxon>
        <taxon>Neopterygii</taxon>
        <taxon>Teleostei</taxon>
        <taxon>Protacanthopterygii</taxon>
        <taxon>Esociformes</taxon>
        <taxon>Umbridae</taxon>
        <taxon>Umbra</taxon>
    </lineage>
</organism>
<feature type="region of interest" description="Disordered" evidence="2">
    <location>
        <begin position="1143"/>
        <end position="1220"/>
    </location>
</feature>
<dbReference type="PANTHER" id="PTHR46970:SF1">
    <property type="entry name" value="BASIC HELIX-LOOP-HELIX DOMAIN-CONTAINING PROTEIN USF3"/>
    <property type="match status" value="1"/>
</dbReference>
<feature type="region of interest" description="Disordered" evidence="2">
    <location>
        <begin position="1002"/>
        <end position="1057"/>
    </location>
</feature>
<dbReference type="PANTHER" id="PTHR46970">
    <property type="entry name" value="BASIC HELIX-LOOP-HELIX DOMAIN-CONTAINING PROTEIN USF3"/>
    <property type="match status" value="1"/>
</dbReference>
<feature type="region of interest" description="Disordered" evidence="2">
    <location>
        <begin position="939"/>
        <end position="960"/>
    </location>
</feature>
<feature type="compositionally biased region" description="Basic and acidic residues" evidence="2">
    <location>
        <begin position="1278"/>
        <end position="1289"/>
    </location>
</feature>
<feature type="compositionally biased region" description="Polar residues" evidence="2">
    <location>
        <begin position="950"/>
        <end position="960"/>
    </location>
</feature>
<feature type="compositionally biased region" description="Polar residues" evidence="2">
    <location>
        <begin position="675"/>
        <end position="688"/>
    </location>
</feature>
<accession>A0ABD0XC65</accession>
<name>A0ABD0XC65_UMBPY</name>
<dbReference type="InterPro" id="IPR053252">
    <property type="entry name" value="EMT_regulator"/>
</dbReference>
<feature type="compositionally biased region" description="Basic and acidic residues" evidence="2">
    <location>
        <begin position="21"/>
        <end position="33"/>
    </location>
</feature>
<feature type="compositionally biased region" description="Polar residues" evidence="2">
    <location>
        <begin position="1"/>
        <end position="11"/>
    </location>
</feature>
<feature type="region of interest" description="Disordered" evidence="2">
    <location>
        <begin position="1260"/>
        <end position="1327"/>
    </location>
</feature>
<protein>
    <recommendedName>
        <fullName evidence="3">BHLH domain-containing protein</fullName>
    </recommendedName>
</protein>
<evidence type="ECO:0000256" key="2">
    <source>
        <dbReference type="SAM" id="MobiDB-lite"/>
    </source>
</evidence>
<feature type="compositionally biased region" description="Low complexity" evidence="2">
    <location>
        <begin position="1171"/>
        <end position="1220"/>
    </location>
</feature>
<proteinExistence type="predicted"/>
<dbReference type="EMBL" id="JAGEUA010000002">
    <property type="protein sequence ID" value="KAL1006524.1"/>
    <property type="molecule type" value="Genomic_DNA"/>
</dbReference>
<dbReference type="SUPFAM" id="SSF47459">
    <property type="entry name" value="HLH, helix-loop-helix DNA-binding domain"/>
    <property type="match status" value="1"/>
</dbReference>
<feature type="compositionally biased region" description="Low complexity" evidence="2">
    <location>
        <begin position="1007"/>
        <end position="1019"/>
    </location>
</feature>
<dbReference type="FunFam" id="4.10.280.10:FF:000051">
    <property type="entry name" value="Basic helix-loop-helix domain-containing protein KIAA2018"/>
    <property type="match status" value="1"/>
</dbReference>
<dbReference type="PROSITE" id="PS50888">
    <property type="entry name" value="BHLH"/>
    <property type="match status" value="1"/>
</dbReference>
<dbReference type="InterPro" id="IPR048064">
    <property type="entry name" value="USF3_bHLH"/>
</dbReference>
<feature type="region of interest" description="Disordered" evidence="2">
    <location>
        <begin position="1350"/>
        <end position="1396"/>
    </location>
</feature>
<keyword evidence="1" id="KW-0175">Coiled coil</keyword>
<gene>
    <name evidence="4" type="ORF">UPYG_G00073420</name>
</gene>
<dbReference type="Proteomes" id="UP001557470">
    <property type="component" value="Unassembled WGS sequence"/>
</dbReference>
<feature type="compositionally biased region" description="Polar residues" evidence="2">
    <location>
        <begin position="708"/>
        <end position="728"/>
    </location>
</feature>
<feature type="compositionally biased region" description="Polar residues" evidence="2">
    <location>
        <begin position="785"/>
        <end position="810"/>
    </location>
</feature>
<keyword evidence="5" id="KW-1185">Reference proteome</keyword>
<dbReference type="Gene3D" id="4.10.280.10">
    <property type="entry name" value="Helix-loop-helix DNA-binding domain"/>
    <property type="match status" value="1"/>
</dbReference>
<dbReference type="InterPro" id="IPR011598">
    <property type="entry name" value="bHLH_dom"/>
</dbReference>
<evidence type="ECO:0000313" key="4">
    <source>
        <dbReference type="EMBL" id="KAL1006524.1"/>
    </source>
</evidence>
<evidence type="ECO:0000259" key="3">
    <source>
        <dbReference type="PROSITE" id="PS50888"/>
    </source>
</evidence>